<feature type="compositionally biased region" description="Low complexity" evidence="3">
    <location>
        <begin position="687"/>
        <end position="708"/>
    </location>
</feature>
<keyword evidence="5" id="KW-1185">Reference proteome</keyword>
<dbReference type="GeneID" id="94432140"/>
<dbReference type="PROSITE" id="PS50005">
    <property type="entry name" value="TPR"/>
    <property type="match status" value="1"/>
</dbReference>
<feature type="region of interest" description="Disordered" evidence="3">
    <location>
        <begin position="640"/>
        <end position="664"/>
    </location>
</feature>
<reference evidence="4 5" key="1">
    <citation type="journal article" date="2017" name="Int. J. Parasitol.">
        <title>The genome of the protozoan parasite Cystoisospora suis and a reverse vaccinology approach to identify vaccine candidates.</title>
        <authorList>
            <person name="Palmieri N."/>
            <person name="Shrestha A."/>
            <person name="Ruttkowski B."/>
            <person name="Beck T."/>
            <person name="Vogl C."/>
            <person name="Tomley F."/>
            <person name="Blake D.P."/>
            <person name="Joachim A."/>
        </authorList>
    </citation>
    <scope>NUCLEOTIDE SEQUENCE [LARGE SCALE GENOMIC DNA]</scope>
    <source>
        <strain evidence="4 5">Wien I</strain>
    </source>
</reference>
<accession>A0A2C6JL56</accession>
<dbReference type="AlphaFoldDB" id="A0A2C6JL56"/>
<dbReference type="EMBL" id="MIGC01005037">
    <property type="protein sequence ID" value="PHJ17371.1"/>
    <property type="molecule type" value="Genomic_DNA"/>
</dbReference>
<feature type="region of interest" description="Disordered" evidence="3">
    <location>
        <begin position="277"/>
        <end position="363"/>
    </location>
</feature>
<feature type="region of interest" description="Disordered" evidence="3">
    <location>
        <begin position="202"/>
        <end position="257"/>
    </location>
</feature>
<feature type="region of interest" description="Disordered" evidence="3">
    <location>
        <begin position="685"/>
        <end position="730"/>
    </location>
</feature>
<dbReference type="VEuPathDB" id="ToxoDB:CSUI_008805"/>
<proteinExistence type="predicted"/>
<feature type="region of interest" description="Disordered" evidence="3">
    <location>
        <begin position="786"/>
        <end position="813"/>
    </location>
</feature>
<feature type="compositionally biased region" description="Low complexity" evidence="3">
    <location>
        <begin position="321"/>
        <end position="354"/>
    </location>
</feature>
<evidence type="ECO:0000256" key="2">
    <source>
        <dbReference type="SAM" id="Coils"/>
    </source>
</evidence>
<organism evidence="4 5">
    <name type="scientific">Cystoisospora suis</name>
    <dbReference type="NCBI Taxonomy" id="483139"/>
    <lineage>
        <taxon>Eukaryota</taxon>
        <taxon>Sar</taxon>
        <taxon>Alveolata</taxon>
        <taxon>Apicomplexa</taxon>
        <taxon>Conoidasida</taxon>
        <taxon>Coccidia</taxon>
        <taxon>Eucoccidiorida</taxon>
        <taxon>Eimeriorina</taxon>
        <taxon>Sarcocystidae</taxon>
        <taxon>Cystoisospora</taxon>
    </lineage>
</organism>
<dbReference type="RefSeq" id="XP_067919093.1">
    <property type="nucleotide sequence ID" value="XM_068068929.1"/>
</dbReference>
<sequence length="851" mass="93693">MRPPSGFPWRRPGRQRPTRYGSSFHCSGLSLSSFPSSTSFLFSSPLSSLSYQHMSSTSHVVTTSFPCCRLFHTKPFVLTRRVPPYSVNTKSCIAAGSLLCWRSSSSLVSPCHLTTDKTSSSAFSGASRDFTTHSYSKTAPPAHHEATNLACSSPPFLLFSRAHIRHSFFFSSMMSCSNTYRDLEPSTTRGCIDHAQRQPFSPLHTSRIFSPSSVNTRGSSSRPSSSLSRRSSRFGTLHKASSLPSSKTDRSRTLGSSLFSSLPQVPFRKSVAEKKLAFSEASEERRENKAQMRKGTACTHDREHELATQQHPCSTGENRDSSPVQVSPSSASKSSSLLAISSSSPPIVSSSSVPAEKEEEQRTLPACVQDTYIDLGYAIKTFDHYESAMRQLQTGLLLLLQANHHHYLSSARSEATTTTALNTQMKSFFSTPTTEKFRKPLAKNYLDMAMLSHQYNKLTEAVDAYSRALGLYTEEAVAAAENNEEEGKGKTDREGIPSSAFLDVSNCLSCLGVVETDRGLLEEAQIYLERAMCWKVAMIHGFPLSSVLSARGDRDTKGELLKEKTTNEKTLELSNEAATQLFHAPLQPNTVYFDTMNSLGGVYLRQGKVLGSIMCFRFAVECMYALCELYTGRRFRHLGASSNKSKDAPKKDSEGKEVSESPIERAEAADNVTLFKIFHAEDMQVVSSQEGSPSPSSDSSPPVSSSLPRECTSNTPGLTNSSATPTTSLPASSPPVFAYFFTVLCEALQTERAAAQREALAQEKETEELEKMKRQQQTEDATAAFTGDRTRRETSIEEHRLPSRTPVQRQPKSLAEDMLPYGTIVFYNLAQSLLRLGKPTEAREALEQAST</sequence>
<feature type="compositionally biased region" description="Low complexity" evidence="3">
    <location>
        <begin position="210"/>
        <end position="229"/>
    </location>
</feature>
<feature type="compositionally biased region" description="Low complexity" evidence="3">
    <location>
        <begin position="718"/>
        <end position="730"/>
    </location>
</feature>
<dbReference type="InterPro" id="IPR019734">
    <property type="entry name" value="TPR_rpt"/>
</dbReference>
<name>A0A2C6JL56_9APIC</name>
<dbReference type="Gene3D" id="1.25.40.10">
    <property type="entry name" value="Tetratricopeptide repeat domain"/>
    <property type="match status" value="1"/>
</dbReference>
<keyword evidence="1" id="KW-0802">TPR repeat</keyword>
<feature type="compositionally biased region" description="Polar residues" evidence="3">
    <location>
        <begin position="307"/>
        <end position="316"/>
    </location>
</feature>
<dbReference type="SUPFAM" id="SSF48452">
    <property type="entry name" value="TPR-like"/>
    <property type="match status" value="2"/>
</dbReference>
<protein>
    <submittedName>
        <fullName evidence="4">Tetratricopeptide repeat-containing protein</fullName>
    </submittedName>
</protein>
<comment type="caution">
    <text evidence="4">The sequence shown here is derived from an EMBL/GenBank/DDBJ whole genome shotgun (WGS) entry which is preliminary data.</text>
</comment>
<feature type="compositionally biased region" description="Basic and acidic residues" evidence="3">
    <location>
        <begin position="788"/>
        <end position="801"/>
    </location>
</feature>
<evidence type="ECO:0000313" key="4">
    <source>
        <dbReference type="EMBL" id="PHJ17371.1"/>
    </source>
</evidence>
<evidence type="ECO:0000256" key="3">
    <source>
        <dbReference type="SAM" id="MobiDB-lite"/>
    </source>
</evidence>
<dbReference type="Proteomes" id="UP000221165">
    <property type="component" value="Unassembled WGS sequence"/>
</dbReference>
<feature type="compositionally biased region" description="Basic and acidic residues" evidence="3">
    <location>
        <begin position="277"/>
        <end position="290"/>
    </location>
</feature>
<feature type="coiled-coil region" evidence="2">
    <location>
        <begin position="745"/>
        <end position="779"/>
    </location>
</feature>
<keyword evidence="2" id="KW-0175">Coiled coil</keyword>
<evidence type="ECO:0000313" key="5">
    <source>
        <dbReference type="Proteomes" id="UP000221165"/>
    </source>
</evidence>
<dbReference type="InterPro" id="IPR011990">
    <property type="entry name" value="TPR-like_helical_dom_sf"/>
</dbReference>
<evidence type="ECO:0000256" key="1">
    <source>
        <dbReference type="PROSITE-ProRule" id="PRU00339"/>
    </source>
</evidence>
<feature type="repeat" description="TPR" evidence="1">
    <location>
        <begin position="442"/>
        <end position="475"/>
    </location>
</feature>
<dbReference type="OrthoDB" id="10387725at2759"/>
<gene>
    <name evidence="4" type="ORF">CSUI_008805</name>
</gene>
<feature type="compositionally biased region" description="Basic and acidic residues" evidence="3">
    <location>
        <begin position="644"/>
        <end position="664"/>
    </location>
</feature>